<comment type="caution">
    <text evidence="4">The sequence shown here is derived from an EMBL/GenBank/DDBJ whole genome shotgun (WGS) entry which is preliminary data.</text>
</comment>
<evidence type="ECO:0000256" key="2">
    <source>
        <dbReference type="SAM" id="MobiDB-lite"/>
    </source>
</evidence>
<dbReference type="PROSITE" id="PS00028">
    <property type="entry name" value="ZINC_FINGER_C2H2_1"/>
    <property type="match status" value="2"/>
</dbReference>
<keyword evidence="1" id="KW-0863">Zinc-finger</keyword>
<feature type="compositionally biased region" description="Basic residues" evidence="2">
    <location>
        <begin position="85"/>
        <end position="96"/>
    </location>
</feature>
<proteinExistence type="predicted"/>
<sequence>MAFRCEKCDMSFVDERRCIIHEKTSHTDVLYYGEDLSPLFRADGRFTCPKCNKAIENTRDFIDHVKDHGIECSMIGKRRVDSPGKAKRSRRSKRSMSHSPSALPQPADNRQPGMLHTMGYLPPFQQPPLVPQTMATSSVLPPCLVLPTTREVVLAAADCTDSDKSRREDILMLTKLGRWIPLIHFIGGRWVGLLTSASSAAALTDVNHGSGQFYLPVADEPVTLENCFTYVQSSSKISLALASTTHVQITRLQVDYLNLGWLGQLHLWYMCSQLLAGAVLVEGSTAIMVLTLESYSRDSVLDVQCVNGWLDNFTLPEIPGPHGLIKVCLLDAPDGRKLCIGTRASIFLVTGSIRLDTGSVNLGLSTHHFAPTRNTQIFLDRDSVARAQEILKEPSTTKCQALPSLYQLRHVVDRFDDLSTYTLCRASAPLATPLNNQPWSIWTLSDTDAFATQDQRCSHLFHEIAFRVFESGSSAVLTLDSVKVILTTLERGSEMQRILHDITALFSDSDSIPIIGNTMLNSYLAELASLINIKDENEKKSLALQAEYYYNP</sequence>
<keyword evidence="1" id="KW-0862">Zinc</keyword>
<feature type="domain" description="C2H2-type" evidence="3">
    <location>
        <begin position="3"/>
        <end position="27"/>
    </location>
</feature>
<organism evidence="4 5">
    <name type="scientific">Hesseltinella vesiculosa</name>
    <dbReference type="NCBI Taxonomy" id="101127"/>
    <lineage>
        <taxon>Eukaryota</taxon>
        <taxon>Fungi</taxon>
        <taxon>Fungi incertae sedis</taxon>
        <taxon>Mucoromycota</taxon>
        <taxon>Mucoromycotina</taxon>
        <taxon>Mucoromycetes</taxon>
        <taxon>Mucorales</taxon>
        <taxon>Cunninghamellaceae</taxon>
        <taxon>Hesseltinella</taxon>
    </lineage>
</organism>
<evidence type="ECO:0000313" key="5">
    <source>
        <dbReference type="Proteomes" id="UP000242146"/>
    </source>
</evidence>
<dbReference type="AlphaFoldDB" id="A0A1X2GL94"/>
<protein>
    <recommendedName>
        <fullName evidence="3">C2H2-type domain-containing protein</fullName>
    </recommendedName>
</protein>
<feature type="region of interest" description="Disordered" evidence="2">
    <location>
        <begin position="76"/>
        <end position="117"/>
    </location>
</feature>
<dbReference type="PROSITE" id="PS50157">
    <property type="entry name" value="ZINC_FINGER_C2H2_2"/>
    <property type="match status" value="2"/>
</dbReference>
<gene>
    <name evidence="4" type="ORF">DM01DRAFT_1303887</name>
</gene>
<feature type="domain" description="C2H2-type" evidence="3">
    <location>
        <begin position="46"/>
        <end position="73"/>
    </location>
</feature>
<evidence type="ECO:0000313" key="4">
    <source>
        <dbReference type="EMBL" id="ORX56379.1"/>
    </source>
</evidence>
<keyword evidence="1" id="KW-0479">Metal-binding</keyword>
<dbReference type="OrthoDB" id="2282751at2759"/>
<dbReference type="SMART" id="SM00355">
    <property type="entry name" value="ZnF_C2H2"/>
    <property type="match status" value="2"/>
</dbReference>
<dbReference type="EMBL" id="MCGT01000010">
    <property type="protein sequence ID" value="ORX56379.1"/>
    <property type="molecule type" value="Genomic_DNA"/>
</dbReference>
<keyword evidence="5" id="KW-1185">Reference proteome</keyword>
<dbReference type="GO" id="GO:0008270">
    <property type="term" value="F:zinc ion binding"/>
    <property type="evidence" value="ECO:0007669"/>
    <property type="project" value="UniProtKB-KW"/>
</dbReference>
<evidence type="ECO:0000259" key="3">
    <source>
        <dbReference type="PROSITE" id="PS50157"/>
    </source>
</evidence>
<dbReference type="Gene3D" id="3.30.160.60">
    <property type="entry name" value="Classic Zinc Finger"/>
    <property type="match status" value="1"/>
</dbReference>
<dbReference type="STRING" id="101127.A0A1X2GL94"/>
<accession>A0A1X2GL94</accession>
<name>A0A1X2GL94_9FUNG</name>
<reference evidence="4 5" key="1">
    <citation type="submission" date="2016-07" db="EMBL/GenBank/DDBJ databases">
        <title>Pervasive Adenine N6-methylation of Active Genes in Fungi.</title>
        <authorList>
            <consortium name="DOE Joint Genome Institute"/>
            <person name="Mondo S.J."/>
            <person name="Dannebaum R.O."/>
            <person name="Kuo R.C."/>
            <person name="Labutti K."/>
            <person name="Haridas S."/>
            <person name="Kuo A."/>
            <person name="Salamov A."/>
            <person name="Ahrendt S.R."/>
            <person name="Lipzen A."/>
            <person name="Sullivan W."/>
            <person name="Andreopoulos W.B."/>
            <person name="Clum A."/>
            <person name="Lindquist E."/>
            <person name="Daum C."/>
            <person name="Ramamoorthy G.K."/>
            <person name="Gryganskyi A."/>
            <person name="Culley D."/>
            <person name="Magnuson J.K."/>
            <person name="James T.Y."/>
            <person name="O'Malley M.A."/>
            <person name="Stajich J.E."/>
            <person name="Spatafora J.W."/>
            <person name="Visel A."/>
            <person name="Grigoriev I.V."/>
        </authorList>
    </citation>
    <scope>NUCLEOTIDE SEQUENCE [LARGE SCALE GENOMIC DNA]</scope>
    <source>
        <strain evidence="4 5">NRRL 3301</strain>
    </source>
</reference>
<dbReference type="InterPro" id="IPR013087">
    <property type="entry name" value="Znf_C2H2_type"/>
</dbReference>
<dbReference type="Proteomes" id="UP000242146">
    <property type="component" value="Unassembled WGS sequence"/>
</dbReference>
<evidence type="ECO:0000256" key="1">
    <source>
        <dbReference type="PROSITE-ProRule" id="PRU00042"/>
    </source>
</evidence>